<dbReference type="OrthoDB" id="3214985at2759"/>
<evidence type="ECO:0008006" key="4">
    <source>
        <dbReference type="Google" id="ProtNLM"/>
    </source>
</evidence>
<accession>A0A0C3QTP9</accession>
<dbReference type="AlphaFoldDB" id="A0A0C3QTP9"/>
<sequence length="298" mass="31962">MDILADPLRDSLNPPPRYQLDSDSEDEIGEGIYGSTKIPKTSSPTRPPATFKLNGQIDGLIGKPMVIGIGTAGSQFGRALPAFKDSQGVSIETGDYQIGTAYFISASQLYIHISSKIPSPMLWPLSRWLLETFGPTRLAIIDIYPVPTYITLSSVSHLSPPIRYLETSTPGLVLSSTQPKRAGTIEVFSPPNLLGTQTLSSALLPCAQVSLLSGSSSLKDEAILTLLPWPRSSVPAPKTLDEDALHEGLTSMEDKVWSAEELAAAADAVGVEGVSFGSQERASQWTKRTTAVQDGMYL</sequence>
<protein>
    <recommendedName>
        <fullName evidence="4">Proteasome assembly chaperone 1</fullName>
    </recommendedName>
</protein>
<keyword evidence="3" id="KW-1185">Reference proteome</keyword>
<dbReference type="Proteomes" id="UP000054248">
    <property type="component" value="Unassembled WGS sequence"/>
</dbReference>
<feature type="region of interest" description="Disordered" evidence="1">
    <location>
        <begin position="1"/>
        <end position="47"/>
    </location>
</feature>
<name>A0A0C3QTP9_9AGAM</name>
<gene>
    <name evidence="2" type="ORF">M407DRAFT_100462</name>
</gene>
<dbReference type="EMBL" id="KN822953">
    <property type="protein sequence ID" value="KIO32611.1"/>
    <property type="molecule type" value="Genomic_DNA"/>
</dbReference>
<dbReference type="HOGENOM" id="CLU_934443_0_0_1"/>
<reference evidence="2 3" key="1">
    <citation type="submission" date="2014-04" db="EMBL/GenBank/DDBJ databases">
        <authorList>
            <consortium name="DOE Joint Genome Institute"/>
            <person name="Kuo A."/>
            <person name="Girlanda M."/>
            <person name="Perotto S."/>
            <person name="Kohler A."/>
            <person name="Nagy L.G."/>
            <person name="Floudas D."/>
            <person name="Copeland A."/>
            <person name="Barry K.W."/>
            <person name="Cichocki N."/>
            <person name="Veneault-Fourrey C."/>
            <person name="LaButti K."/>
            <person name="Lindquist E.A."/>
            <person name="Lipzen A."/>
            <person name="Lundell T."/>
            <person name="Morin E."/>
            <person name="Murat C."/>
            <person name="Sun H."/>
            <person name="Tunlid A."/>
            <person name="Henrissat B."/>
            <person name="Grigoriev I.V."/>
            <person name="Hibbett D.S."/>
            <person name="Martin F."/>
            <person name="Nordberg H.P."/>
            <person name="Cantor M.N."/>
            <person name="Hua S.X."/>
        </authorList>
    </citation>
    <scope>NUCLEOTIDE SEQUENCE [LARGE SCALE GENOMIC DNA]</scope>
    <source>
        <strain evidence="2 3">MUT 4182</strain>
    </source>
</reference>
<dbReference type="STRING" id="1051891.A0A0C3QTP9"/>
<reference evidence="3" key="2">
    <citation type="submission" date="2015-01" db="EMBL/GenBank/DDBJ databases">
        <title>Evolutionary Origins and Diversification of the Mycorrhizal Mutualists.</title>
        <authorList>
            <consortium name="DOE Joint Genome Institute"/>
            <consortium name="Mycorrhizal Genomics Consortium"/>
            <person name="Kohler A."/>
            <person name="Kuo A."/>
            <person name="Nagy L.G."/>
            <person name="Floudas D."/>
            <person name="Copeland A."/>
            <person name="Barry K.W."/>
            <person name="Cichocki N."/>
            <person name="Veneault-Fourrey C."/>
            <person name="LaButti K."/>
            <person name="Lindquist E.A."/>
            <person name="Lipzen A."/>
            <person name="Lundell T."/>
            <person name="Morin E."/>
            <person name="Murat C."/>
            <person name="Riley R."/>
            <person name="Ohm R."/>
            <person name="Sun H."/>
            <person name="Tunlid A."/>
            <person name="Henrissat B."/>
            <person name="Grigoriev I.V."/>
            <person name="Hibbett D.S."/>
            <person name="Martin F."/>
        </authorList>
    </citation>
    <scope>NUCLEOTIDE SEQUENCE [LARGE SCALE GENOMIC DNA]</scope>
    <source>
        <strain evidence="3">MUT 4182</strain>
    </source>
</reference>
<evidence type="ECO:0000313" key="3">
    <source>
        <dbReference type="Proteomes" id="UP000054248"/>
    </source>
</evidence>
<evidence type="ECO:0000256" key="1">
    <source>
        <dbReference type="SAM" id="MobiDB-lite"/>
    </source>
</evidence>
<evidence type="ECO:0000313" key="2">
    <source>
        <dbReference type="EMBL" id="KIO32611.1"/>
    </source>
</evidence>
<proteinExistence type="predicted"/>
<organism evidence="2 3">
    <name type="scientific">Tulasnella calospora MUT 4182</name>
    <dbReference type="NCBI Taxonomy" id="1051891"/>
    <lineage>
        <taxon>Eukaryota</taxon>
        <taxon>Fungi</taxon>
        <taxon>Dikarya</taxon>
        <taxon>Basidiomycota</taxon>
        <taxon>Agaricomycotina</taxon>
        <taxon>Agaricomycetes</taxon>
        <taxon>Cantharellales</taxon>
        <taxon>Tulasnellaceae</taxon>
        <taxon>Tulasnella</taxon>
    </lineage>
</organism>